<dbReference type="RefSeq" id="XP_007750828.1">
    <property type="nucleotide sequence ID" value="XM_007752638.1"/>
</dbReference>
<dbReference type="GeneID" id="19196755"/>
<dbReference type="Proteomes" id="UP000019471">
    <property type="component" value="Unassembled WGS sequence"/>
</dbReference>
<sequence length="128" mass="13859">MPNVSFDIFFDKDFINITATRGQTAPKAKPEWKVRTAPKLPPKPVVEDPAGTPRPPPRQKLTTLRQPVHPQRPQQTQEQALPSTKKAEVAGSVNGSASGAEEKPRRKPPKLGPRKSTTPATPSANPAS</sequence>
<dbReference type="AlphaFoldDB" id="W9WLY0"/>
<reference evidence="2 3" key="1">
    <citation type="submission" date="2013-03" db="EMBL/GenBank/DDBJ databases">
        <title>The Genome Sequence of Cladophialophora psammophila CBS 110553.</title>
        <authorList>
            <consortium name="The Broad Institute Genomics Platform"/>
            <person name="Cuomo C."/>
            <person name="de Hoog S."/>
            <person name="Gorbushina A."/>
            <person name="Walker B."/>
            <person name="Young S.K."/>
            <person name="Zeng Q."/>
            <person name="Gargeya S."/>
            <person name="Fitzgerald M."/>
            <person name="Haas B."/>
            <person name="Abouelleil A."/>
            <person name="Allen A.W."/>
            <person name="Alvarado L."/>
            <person name="Arachchi H.M."/>
            <person name="Berlin A.M."/>
            <person name="Chapman S.B."/>
            <person name="Gainer-Dewar J."/>
            <person name="Goldberg J."/>
            <person name="Griggs A."/>
            <person name="Gujja S."/>
            <person name="Hansen M."/>
            <person name="Howarth C."/>
            <person name="Imamovic A."/>
            <person name="Ireland A."/>
            <person name="Larimer J."/>
            <person name="McCowan C."/>
            <person name="Murphy C."/>
            <person name="Pearson M."/>
            <person name="Poon T.W."/>
            <person name="Priest M."/>
            <person name="Roberts A."/>
            <person name="Saif S."/>
            <person name="Shea T."/>
            <person name="Sisk P."/>
            <person name="Sykes S."/>
            <person name="Wortman J."/>
            <person name="Nusbaum C."/>
            <person name="Birren B."/>
        </authorList>
    </citation>
    <scope>NUCLEOTIDE SEQUENCE [LARGE SCALE GENOMIC DNA]</scope>
    <source>
        <strain evidence="2 3">CBS 110553</strain>
    </source>
</reference>
<comment type="caution">
    <text evidence="2">The sequence shown here is derived from an EMBL/GenBank/DDBJ whole genome shotgun (WGS) entry which is preliminary data.</text>
</comment>
<name>W9WLY0_9EURO</name>
<gene>
    <name evidence="2" type="ORF">A1O5_12069</name>
</gene>
<dbReference type="OrthoDB" id="3791134at2759"/>
<feature type="compositionally biased region" description="Polar residues" evidence="1">
    <location>
        <begin position="116"/>
        <end position="128"/>
    </location>
</feature>
<dbReference type="HOGENOM" id="CLU_2145878_0_0_1"/>
<evidence type="ECO:0000313" key="3">
    <source>
        <dbReference type="Proteomes" id="UP000019471"/>
    </source>
</evidence>
<evidence type="ECO:0000256" key="1">
    <source>
        <dbReference type="SAM" id="MobiDB-lite"/>
    </source>
</evidence>
<proteinExistence type="predicted"/>
<organism evidence="2 3">
    <name type="scientific">Cladophialophora psammophila CBS 110553</name>
    <dbReference type="NCBI Taxonomy" id="1182543"/>
    <lineage>
        <taxon>Eukaryota</taxon>
        <taxon>Fungi</taxon>
        <taxon>Dikarya</taxon>
        <taxon>Ascomycota</taxon>
        <taxon>Pezizomycotina</taxon>
        <taxon>Eurotiomycetes</taxon>
        <taxon>Chaetothyriomycetidae</taxon>
        <taxon>Chaetothyriales</taxon>
        <taxon>Herpotrichiellaceae</taxon>
        <taxon>Cladophialophora</taxon>
    </lineage>
</organism>
<feature type="compositionally biased region" description="Polar residues" evidence="1">
    <location>
        <begin position="72"/>
        <end position="82"/>
    </location>
</feature>
<feature type="region of interest" description="Disordered" evidence="1">
    <location>
        <begin position="20"/>
        <end position="128"/>
    </location>
</feature>
<dbReference type="EMBL" id="AMGX01000031">
    <property type="protein sequence ID" value="EXJ59444.1"/>
    <property type="molecule type" value="Genomic_DNA"/>
</dbReference>
<protein>
    <submittedName>
        <fullName evidence="2">Uncharacterized protein</fullName>
    </submittedName>
</protein>
<evidence type="ECO:0000313" key="2">
    <source>
        <dbReference type="EMBL" id="EXJ59444.1"/>
    </source>
</evidence>
<keyword evidence="3" id="KW-1185">Reference proteome</keyword>
<accession>W9WLY0</accession>